<dbReference type="SUPFAM" id="SSF52402">
    <property type="entry name" value="Adenine nucleotide alpha hydrolases-like"/>
    <property type="match status" value="1"/>
</dbReference>
<evidence type="ECO:0000313" key="1">
    <source>
        <dbReference type="EMBL" id="KKS42998.1"/>
    </source>
</evidence>
<dbReference type="AlphaFoldDB" id="A0A0G1C011"/>
<name>A0A0G1C011_9BACT</name>
<proteinExistence type="predicted"/>
<dbReference type="InterPro" id="IPR020022">
    <property type="entry name" value="N-acetyl_sugar_amidoTrfase"/>
</dbReference>
<organism evidence="1 2">
    <name type="scientific">candidate division CPR1 bacterium GW2011_GWA2_42_17</name>
    <dbReference type="NCBI Taxonomy" id="1618341"/>
    <lineage>
        <taxon>Bacteria</taxon>
        <taxon>candidate division CPR1</taxon>
    </lineage>
</organism>
<accession>A0A0G1C011</accession>
<reference evidence="1 2" key="1">
    <citation type="journal article" date="2015" name="Nature">
        <title>rRNA introns, odd ribosomes, and small enigmatic genomes across a large radiation of phyla.</title>
        <authorList>
            <person name="Brown C.T."/>
            <person name="Hug L.A."/>
            <person name="Thomas B.C."/>
            <person name="Sharon I."/>
            <person name="Castelle C.J."/>
            <person name="Singh A."/>
            <person name="Wilkins M.J."/>
            <person name="Williams K.H."/>
            <person name="Banfield J.F."/>
        </authorList>
    </citation>
    <scope>NUCLEOTIDE SEQUENCE [LARGE SCALE GENOMIC DNA]</scope>
</reference>
<protein>
    <submittedName>
        <fullName evidence="1">LPS biosynthesis protein WbpG</fullName>
    </submittedName>
</protein>
<evidence type="ECO:0000313" key="2">
    <source>
        <dbReference type="Proteomes" id="UP000034875"/>
    </source>
</evidence>
<dbReference type="Proteomes" id="UP000034875">
    <property type="component" value="Unassembled WGS sequence"/>
</dbReference>
<dbReference type="NCBIfam" id="TIGR03573">
    <property type="entry name" value="WbuX"/>
    <property type="match status" value="1"/>
</dbReference>
<dbReference type="PATRIC" id="fig|1618341.3.peg.538"/>
<sequence>MRYCKRCVQPDTRPNIKFDQNGICPACHYVEKWPKIDWESRRRKLETIADWGRNHNVSGYDCIVAVSGGKDSTRQSMYVRDELGLKPLLVCCSYPPEQLVERGAQNLSNLISLGFDCISISPNPIVWKKMMRQGFLKFGNWAKSTEIALYTSAPRIAIAYHIPLIFLGENPALTLGDLGVGSMTEDANKMKYNFTLAGGPEVLATSDINETNLYWYHYPSDKDMERTKLRIVYLGYFIRDFTRFENARFSITHGLAVRNDPPEDIGDNYGFEALDEDFVVVNQMIKYLKYGFGKVTDQVCEAVRLKMMTRDQAIALVKEYDGKCATRFIRRFCDYIGISEKKFWETVAKFRNQDIWQKTPGGRWELKVKL</sequence>
<gene>
    <name evidence="1" type="ORF">UV05_C0034G0006</name>
</gene>
<comment type="caution">
    <text evidence="1">The sequence shown here is derived from an EMBL/GenBank/DDBJ whole genome shotgun (WGS) entry which is preliminary data.</text>
</comment>
<dbReference type="EMBL" id="LCCZ01000034">
    <property type="protein sequence ID" value="KKS42998.1"/>
    <property type="molecule type" value="Genomic_DNA"/>
</dbReference>